<evidence type="ECO:0000313" key="1">
    <source>
        <dbReference type="EMBL" id="MCZ8543178.1"/>
    </source>
</evidence>
<organism evidence="1 2">
    <name type="scientific">Mesorhizobium qingshengii</name>
    <dbReference type="NCBI Taxonomy" id="1165689"/>
    <lineage>
        <taxon>Bacteria</taxon>
        <taxon>Pseudomonadati</taxon>
        <taxon>Pseudomonadota</taxon>
        <taxon>Alphaproteobacteria</taxon>
        <taxon>Hyphomicrobiales</taxon>
        <taxon>Phyllobacteriaceae</taxon>
        <taxon>Mesorhizobium</taxon>
    </lineage>
</organism>
<accession>A0ABT4QP15</accession>
<reference evidence="1" key="1">
    <citation type="submission" date="2022-11" db="EMBL/GenBank/DDBJ databases">
        <authorList>
            <person name="Coimbra C."/>
        </authorList>
    </citation>
    <scope>NUCLEOTIDE SEQUENCE</scope>
    <source>
        <strain evidence="1">Jales19</strain>
    </source>
</reference>
<name>A0ABT4QP15_9HYPH</name>
<proteinExistence type="predicted"/>
<comment type="caution">
    <text evidence="1">The sequence shown here is derived from an EMBL/GenBank/DDBJ whole genome shotgun (WGS) entry which is preliminary data.</text>
</comment>
<dbReference type="EMBL" id="JAPFQA010000001">
    <property type="protein sequence ID" value="MCZ8543178.1"/>
    <property type="molecule type" value="Genomic_DNA"/>
</dbReference>
<evidence type="ECO:0000313" key="2">
    <source>
        <dbReference type="Proteomes" id="UP001152178"/>
    </source>
</evidence>
<sequence length="160" mass="17387">MAKHPEQGWASGKQWSVAQRLGKRTMTAPGDLQQALFLRLKGDASLSALLGGAGLLESPTGNVAFPYVTCGQTCAFDWDTGAENRDDQLITLHVWSKAHGEAETLAIMDAIKARLADAALVIGPRGQTRLSLEFTEARYDEDLLVHHGLLRFRALTQESA</sequence>
<protein>
    <submittedName>
        <fullName evidence="1">DUF3168 domain-containing protein</fullName>
    </submittedName>
</protein>
<dbReference type="Pfam" id="PF11367">
    <property type="entry name" value="Tail_completion_gp17"/>
    <property type="match status" value="1"/>
</dbReference>
<dbReference type="InterPro" id="IPR053745">
    <property type="entry name" value="Viral_Tail_Comp_sf"/>
</dbReference>
<gene>
    <name evidence="1" type="ORF">OOJ09_03230</name>
</gene>
<dbReference type="Gene3D" id="3.30.2000.30">
    <property type="match status" value="1"/>
</dbReference>
<dbReference type="Proteomes" id="UP001152178">
    <property type="component" value="Unassembled WGS sequence"/>
</dbReference>
<dbReference type="InterPro" id="IPR021508">
    <property type="entry name" value="Gp17-like"/>
</dbReference>
<keyword evidence="2" id="KW-1185">Reference proteome</keyword>